<feature type="signal peptide" evidence="2">
    <location>
        <begin position="1"/>
        <end position="19"/>
    </location>
</feature>
<dbReference type="AlphaFoldDB" id="F5YAJ4"/>
<dbReference type="Proteomes" id="UP000009222">
    <property type="component" value="Chromosome"/>
</dbReference>
<proteinExistence type="predicted"/>
<dbReference type="HOGENOM" id="CLU_038819_0_0_12"/>
<sequence length="495" mass="54729">MKSHIIILALLSLPLCLYAQNSSVAPSQAGDSLSAALNPSAQLVLSTPDYRVTAGDIYTLSYAAGSQAVQYIIPVDSTYRIRVANMGIIDASGKTFPQLKAQVEQIVSNNYPLSGVQFVLTQPAVFKVYVKGEVRQATDVTTWGLMRLSSLYASDNITPFTSMRDITIQAPGGQPRVYDFFKAFRYGDLSQDPYLRPGDIITFNRVARSVSISGAVERPGVYQLLEGENLKELINVYSSGFTPLADATRIELVRRVNSTVLGGEKVFLNNDDIGKNIQLENYDAIMVPTITQLAPVMFIEGAIRSADNPLTAGGNGASISSRVTVNFNNGENYAPLARRFINQFTAESDTRNAYIIRNNEHIPINLNMMLYDASFYSRYFVEENDVLVIPFRQYFVTVAGSVALPGRYPYIPDRNWDYYVALAGGFNPVQNSRESVEILDISGKKLAKTSVIGPETTITAKANSFLYHFNQYAPILTTTLTIITTFITIQMYLTR</sequence>
<organism evidence="4 5">
    <name type="scientific">Leadbettera azotonutricia (strain ATCC BAA-888 / DSM 13862 / ZAS-9)</name>
    <name type="common">Treponema azotonutricium</name>
    <dbReference type="NCBI Taxonomy" id="545695"/>
    <lineage>
        <taxon>Bacteria</taxon>
        <taxon>Pseudomonadati</taxon>
        <taxon>Spirochaetota</taxon>
        <taxon>Spirochaetia</taxon>
        <taxon>Spirochaetales</taxon>
        <taxon>Breznakiellaceae</taxon>
        <taxon>Leadbettera</taxon>
    </lineage>
</organism>
<evidence type="ECO:0000313" key="4">
    <source>
        <dbReference type="EMBL" id="AEF81737.1"/>
    </source>
</evidence>
<dbReference type="GO" id="GO:0015159">
    <property type="term" value="F:polysaccharide transmembrane transporter activity"/>
    <property type="evidence" value="ECO:0007669"/>
    <property type="project" value="InterPro"/>
</dbReference>
<feature type="chain" id="PRO_5003329804" description="SLBB domain-containing protein" evidence="2">
    <location>
        <begin position="20"/>
        <end position="495"/>
    </location>
</feature>
<keyword evidence="2" id="KW-0732">Signal</keyword>
<accession>F5YAJ4</accession>
<feature type="transmembrane region" description="Helical" evidence="1">
    <location>
        <begin position="472"/>
        <end position="493"/>
    </location>
</feature>
<evidence type="ECO:0000259" key="3">
    <source>
        <dbReference type="Pfam" id="PF22461"/>
    </source>
</evidence>
<keyword evidence="1" id="KW-1133">Transmembrane helix</keyword>
<evidence type="ECO:0000256" key="2">
    <source>
        <dbReference type="SAM" id="SignalP"/>
    </source>
</evidence>
<dbReference type="OrthoDB" id="354707at2"/>
<keyword evidence="5" id="KW-1185">Reference proteome</keyword>
<dbReference type="InterPro" id="IPR049712">
    <property type="entry name" value="Poly_export"/>
</dbReference>
<dbReference type="PANTHER" id="PTHR33619">
    <property type="entry name" value="POLYSACCHARIDE EXPORT PROTEIN GFCE-RELATED"/>
    <property type="match status" value="1"/>
</dbReference>
<dbReference type="Gene3D" id="3.10.560.10">
    <property type="entry name" value="Outer membrane lipoprotein wza domain like"/>
    <property type="match status" value="2"/>
</dbReference>
<feature type="domain" description="SLBB" evidence="3">
    <location>
        <begin position="209"/>
        <end position="287"/>
    </location>
</feature>
<dbReference type="Pfam" id="PF22461">
    <property type="entry name" value="SLBB_2"/>
    <property type="match status" value="1"/>
</dbReference>
<reference evidence="5" key="1">
    <citation type="submission" date="2009-12" db="EMBL/GenBank/DDBJ databases">
        <title>Complete sequence of Treponema azotonutricium strain ZAS-9.</title>
        <authorList>
            <person name="Tetu S.G."/>
            <person name="Matson E."/>
            <person name="Ren Q."/>
            <person name="Seshadri R."/>
            <person name="Elbourne L."/>
            <person name="Hassan K.A."/>
            <person name="Durkin A."/>
            <person name="Radune D."/>
            <person name="Mohamoud Y."/>
            <person name="Shay R."/>
            <person name="Jin S."/>
            <person name="Zhang X."/>
            <person name="Lucey K."/>
            <person name="Ballor N.R."/>
            <person name="Ottesen E."/>
            <person name="Rosenthal R."/>
            <person name="Allen A."/>
            <person name="Leadbetter J.R."/>
            <person name="Paulsen I.T."/>
        </authorList>
    </citation>
    <scope>NUCLEOTIDE SEQUENCE [LARGE SCALE GENOMIC DNA]</scope>
    <source>
        <strain evidence="5">ATCC BAA-888 / DSM 13862 / ZAS-9</strain>
    </source>
</reference>
<protein>
    <recommendedName>
        <fullName evidence="3">SLBB domain-containing protein</fullName>
    </recommendedName>
</protein>
<reference evidence="4 5" key="2">
    <citation type="journal article" date="2011" name="ISME J.">
        <title>RNA-seq reveals cooperative metabolic interactions between two termite-gut spirochete species in co-culture.</title>
        <authorList>
            <person name="Rosenthal A.Z."/>
            <person name="Matson E.G."/>
            <person name="Eldar A."/>
            <person name="Leadbetter J.R."/>
        </authorList>
    </citation>
    <scope>NUCLEOTIDE SEQUENCE [LARGE SCALE GENOMIC DNA]</scope>
    <source>
        <strain evidence="5">ATCC BAA-888 / DSM 13862 / ZAS-9</strain>
    </source>
</reference>
<keyword evidence="1" id="KW-0472">Membrane</keyword>
<dbReference type="KEGG" id="taz:TREAZ_3075"/>
<dbReference type="InterPro" id="IPR054765">
    <property type="entry name" value="SLBB_dom"/>
</dbReference>
<dbReference type="eggNOG" id="COG1596">
    <property type="taxonomic scope" value="Bacteria"/>
</dbReference>
<gene>
    <name evidence="4" type="ordered locus">TREAZ_3075</name>
</gene>
<dbReference type="RefSeq" id="WP_015712480.1">
    <property type="nucleotide sequence ID" value="NC_015577.1"/>
</dbReference>
<name>F5YAJ4_LEAAZ</name>
<dbReference type="InParanoid" id="F5YAJ4"/>
<dbReference type="PANTHER" id="PTHR33619:SF3">
    <property type="entry name" value="POLYSACCHARIDE EXPORT PROTEIN GFCE-RELATED"/>
    <property type="match status" value="1"/>
</dbReference>
<evidence type="ECO:0000256" key="1">
    <source>
        <dbReference type="SAM" id="Phobius"/>
    </source>
</evidence>
<dbReference type="EMBL" id="CP001841">
    <property type="protein sequence ID" value="AEF81737.1"/>
    <property type="molecule type" value="Genomic_DNA"/>
</dbReference>
<dbReference type="STRING" id="545695.TREAZ_3075"/>
<evidence type="ECO:0000313" key="5">
    <source>
        <dbReference type="Proteomes" id="UP000009222"/>
    </source>
</evidence>
<keyword evidence="1" id="KW-0812">Transmembrane</keyword>